<proteinExistence type="predicted"/>
<evidence type="ECO:0000313" key="1">
    <source>
        <dbReference type="EMBL" id="RVW99272.1"/>
    </source>
</evidence>
<evidence type="ECO:0008006" key="3">
    <source>
        <dbReference type="Google" id="ProtNLM"/>
    </source>
</evidence>
<dbReference type="AlphaFoldDB" id="A0A438IRD3"/>
<dbReference type="PANTHER" id="PTHR11439:SF470">
    <property type="entry name" value="CYSTEINE-RICH RLK (RECEPTOR-LIKE PROTEIN KINASE) 8"/>
    <property type="match status" value="1"/>
</dbReference>
<dbReference type="InterPro" id="IPR043502">
    <property type="entry name" value="DNA/RNA_pol_sf"/>
</dbReference>
<accession>A0A438IRD3</accession>
<comment type="caution">
    <text evidence="1">The sequence shown here is derived from an EMBL/GenBank/DDBJ whole genome shotgun (WGS) entry which is preliminary data.</text>
</comment>
<sequence>MFMLKTRENLIQELFGVSLWDIPLLRKVTNVIILLRGNFMSVDVTFFENEPYFSTPYLQGETSLMENKDRDLFLLELSFSPFVQLESHPVQVMSLESPNPHVVLIQELECIQGGRHAFLTSCKPKSPNQPSENEVTPVSDPIFENSLAPLDSHEHDLPIAIRKGKSPVGCKWVFKVKYKVDGSLEKYKARLVAKATLKHMDGLSRDLCTGGVTALLVYVDDIFVTENDLKERKALRCQLAKEFEIKDLGKLKYFLELKWLTPKESEDVVVDKEMYQRLVRGLIYLSHTRLDIAYIVGVGTKLTLEAYTDVDYVGLVVNRRSTSGYCTFVGRNLVTWRSKKQTMVARSSVKSDSEQWHMMYVRWDEPMRLYCDNKSTTSIAHNQCNMIRQSILRLIDTL</sequence>
<evidence type="ECO:0000313" key="2">
    <source>
        <dbReference type="Proteomes" id="UP000288805"/>
    </source>
</evidence>
<gene>
    <name evidence="1" type="ORF">CK203_030730</name>
</gene>
<dbReference type="CDD" id="cd09272">
    <property type="entry name" value="RNase_HI_RT_Ty1"/>
    <property type="match status" value="1"/>
</dbReference>
<organism evidence="1 2">
    <name type="scientific">Vitis vinifera</name>
    <name type="common">Grape</name>
    <dbReference type="NCBI Taxonomy" id="29760"/>
    <lineage>
        <taxon>Eukaryota</taxon>
        <taxon>Viridiplantae</taxon>
        <taxon>Streptophyta</taxon>
        <taxon>Embryophyta</taxon>
        <taxon>Tracheophyta</taxon>
        <taxon>Spermatophyta</taxon>
        <taxon>Magnoliopsida</taxon>
        <taxon>eudicotyledons</taxon>
        <taxon>Gunneridae</taxon>
        <taxon>Pentapetalae</taxon>
        <taxon>rosids</taxon>
        <taxon>Vitales</taxon>
        <taxon>Vitaceae</taxon>
        <taxon>Viteae</taxon>
        <taxon>Vitis</taxon>
    </lineage>
</organism>
<dbReference type="PANTHER" id="PTHR11439">
    <property type="entry name" value="GAG-POL-RELATED RETROTRANSPOSON"/>
    <property type="match status" value="1"/>
</dbReference>
<dbReference type="EMBL" id="QGNW01000088">
    <property type="protein sequence ID" value="RVW99272.1"/>
    <property type="molecule type" value="Genomic_DNA"/>
</dbReference>
<dbReference type="Proteomes" id="UP000288805">
    <property type="component" value="Unassembled WGS sequence"/>
</dbReference>
<protein>
    <recommendedName>
        <fullName evidence="3">Reverse transcriptase Ty1/copia-type domain-containing protein</fullName>
    </recommendedName>
</protein>
<reference evidence="1 2" key="1">
    <citation type="journal article" date="2018" name="PLoS Genet.">
        <title>Population sequencing reveals clonal diversity and ancestral inbreeding in the grapevine cultivar Chardonnay.</title>
        <authorList>
            <person name="Roach M.J."/>
            <person name="Johnson D.L."/>
            <person name="Bohlmann J."/>
            <person name="van Vuuren H.J."/>
            <person name="Jones S.J."/>
            <person name="Pretorius I.S."/>
            <person name="Schmidt S.A."/>
            <person name="Borneman A.R."/>
        </authorList>
    </citation>
    <scope>NUCLEOTIDE SEQUENCE [LARGE SCALE GENOMIC DNA]</scope>
    <source>
        <strain evidence="2">cv. Chardonnay</strain>
        <tissue evidence="1">Leaf</tissue>
    </source>
</reference>
<dbReference type="SUPFAM" id="SSF56672">
    <property type="entry name" value="DNA/RNA polymerases"/>
    <property type="match status" value="1"/>
</dbReference>
<name>A0A438IRD3_VITVI</name>